<organism evidence="1 2">
    <name type="scientific">Cohnella lupini</name>
    <dbReference type="NCBI Taxonomy" id="1294267"/>
    <lineage>
        <taxon>Bacteria</taxon>
        <taxon>Bacillati</taxon>
        <taxon>Bacillota</taxon>
        <taxon>Bacilli</taxon>
        <taxon>Bacillales</taxon>
        <taxon>Paenibacillaceae</taxon>
        <taxon>Cohnella</taxon>
    </lineage>
</organism>
<evidence type="ECO:0000313" key="1">
    <source>
        <dbReference type="EMBL" id="RED54797.1"/>
    </source>
</evidence>
<reference evidence="1 2" key="1">
    <citation type="submission" date="2018-07" db="EMBL/GenBank/DDBJ databases">
        <title>Genomic Encyclopedia of Type Strains, Phase III (KMG-III): the genomes of soil and plant-associated and newly described type strains.</title>
        <authorList>
            <person name="Whitman W."/>
        </authorList>
    </citation>
    <scope>NUCLEOTIDE SEQUENCE [LARGE SCALE GENOMIC DNA]</scope>
    <source>
        <strain evidence="1 2">CECT 8236</strain>
    </source>
</reference>
<sequence>MENELVLRKLKTKDIFPISRILKKIGISQHLKQLASGIKAEKNAADEKAAQMKVGIEMLTIVFENLHLAEKDVNDLLADLVGMKPEDFAELEIGDFLKVIVKLKDQEGISDFLQSASK</sequence>
<keyword evidence="2" id="KW-1185">Reference proteome</keyword>
<dbReference type="Proteomes" id="UP000256869">
    <property type="component" value="Unassembled WGS sequence"/>
</dbReference>
<protein>
    <submittedName>
        <fullName evidence="1">Uncharacterized protein</fullName>
    </submittedName>
</protein>
<comment type="caution">
    <text evidence="1">The sequence shown here is derived from an EMBL/GenBank/DDBJ whole genome shotgun (WGS) entry which is preliminary data.</text>
</comment>
<name>A0A3D9HZ73_9BACL</name>
<dbReference type="RefSeq" id="WP_115995157.1">
    <property type="nucleotide sequence ID" value="NZ_QRDY01000021.1"/>
</dbReference>
<dbReference type="EMBL" id="QRDY01000021">
    <property type="protein sequence ID" value="RED54797.1"/>
    <property type="molecule type" value="Genomic_DNA"/>
</dbReference>
<evidence type="ECO:0000313" key="2">
    <source>
        <dbReference type="Proteomes" id="UP000256869"/>
    </source>
</evidence>
<dbReference type="OrthoDB" id="2913383at2"/>
<dbReference type="AlphaFoldDB" id="A0A3D9HZ73"/>
<accession>A0A3D9HZ73</accession>
<proteinExistence type="predicted"/>
<gene>
    <name evidence="1" type="ORF">DFP95_12153</name>
</gene>